<dbReference type="STRING" id="42156.A0A3P6TZF8"/>
<dbReference type="EMBL" id="UYRX01000585">
    <property type="protein sequence ID" value="VDK84190.1"/>
    <property type="molecule type" value="Genomic_DNA"/>
</dbReference>
<dbReference type="InterPro" id="IPR014752">
    <property type="entry name" value="Arrestin-like_C"/>
</dbReference>
<accession>A0A3P6TZF8</accession>
<dbReference type="AlphaFoldDB" id="A0A3P6TZF8"/>
<evidence type="ECO:0000256" key="2">
    <source>
        <dbReference type="ARBA" id="ARBA00022448"/>
    </source>
</evidence>
<gene>
    <name evidence="8" type="ORF">NLS_LOCUS6544</name>
</gene>
<dbReference type="PANTHER" id="PTHR12233">
    <property type="entry name" value="VACUOLAR PROTEIN SORTING 26 RELATED"/>
    <property type="match status" value="1"/>
</dbReference>
<dbReference type="Pfam" id="PF03643">
    <property type="entry name" value="Vps26"/>
    <property type="match status" value="1"/>
</dbReference>
<evidence type="ECO:0000256" key="1">
    <source>
        <dbReference type="ARBA" id="ARBA00009100"/>
    </source>
</evidence>
<name>A0A3P6TZF8_LITSI</name>
<dbReference type="GO" id="GO:0006886">
    <property type="term" value="P:intracellular protein transport"/>
    <property type="evidence" value="ECO:0007669"/>
    <property type="project" value="InterPro"/>
</dbReference>
<comment type="similarity">
    <text evidence="1">Belongs to the VPS26 family.</text>
</comment>
<dbReference type="Proteomes" id="UP000277928">
    <property type="component" value="Unassembled WGS sequence"/>
</dbReference>
<dbReference type="InterPro" id="IPR027417">
    <property type="entry name" value="P-loop_NTPase"/>
</dbReference>
<feature type="compositionally biased region" description="Polar residues" evidence="6">
    <location>
        <begin position="482"/>
        <end position="492"/>
    </location>
</feature>
<keyword evidence="2" id="KW-0813">Transport</keyword>
<keyword evidence="3" id="KW-0653">Protein transport</keyword>
<evidence type="ECO:0000256" key="5">
    <source>
        <dbReference type="ARBA" id="ARBA00083912"/>
    </source>
</evidence>
<evidence type="ECO:0000259" key="7">
    <source>
        <dbReference type="Pfam" id="PF00685"/>
    </source>
</evidence>
<sequence length="508" mass="58021">MPETTAREMTIEKTPAYFVSKTAPARIHSLNSTIKLIIVVRNPITRAISDYTQTISKKRRDTFMPSFEEMVLGNGSPNATGMKSGVNASWGAIRIGIYHRHVRRWLQHFPLHQIHFVDGERLITNPAAEIYAVERFLTVKPAVRQSHFATDPIKGFPCVLRNDNTLHCLGKTKGRAHPHAFFGFGQAAEISIKLDDADNRKVAKIRCEEGGQETHFLFYDGETISGTVGVAVKKKFDHQGIRIEFIGQIELNYDRGNQHDFITLMKELARPGELTQNAVFRFEFPKVEKPYESYVGANVKLRYFLRVVIVRRLTDIIREMDVIVHTLSSYPDTNNSIKMEVGIEDSLHIEFEYNRSKYHLKDVIVGKIYFLLVRIKIKFMEIAIIKRETVGNSPNIFNESETIAKYEIMDGAPVRGESIPIRLFLAGYDLTPTMRDVGKKFSVRYYLNLVLVDEEDRRYFKQQEMTLWRKADKISRHISVENMSSTKANGETATGAAVEHANDTEAGK</sequence>
<evidence type="ECO:0000256" key="3">
    <source>
        <dbReference type="ARBA" id="ARBA00022927"/>
    </source>
</evidence>
<dbReference type="InterPro" id="IPR028934">
    <property type="entry name" value="Vps26-related"/>
</dbReference>
<evidence type="ECO:0000256" key="6">
    <source>
        <dbReference type="SAM" id="MobiDB-lite"/>
    </source>
</evidence>
<dbReference type="Gene3D" id="3.40.50.300">
    <property type="entry name" value="P-loop containing nucleotide triphosphate hydrolases"/>
    <property type="match status" value="1"/>
</dbReference>
<dbReference type="OrthoDB" id="3821113at2759"/>
<evidence type="ECO:0000313" key="8">
    <source>
        <dbReference type="EMBL" id="VDK84190.1"/>
    </source>
</evidence>
<keyword evidence="9" id="KW-1185">Reference proteome</keyword>
<reference evidence="8 9" key="1">
    <citation type="submission" date="2018-08" db="EMBL/GenBank/DDBJ databases">
        <authorList>
            <person name="Laetsch R D."/>
            <person name="Stevens L."/>
            <person name="Kumar S."/>
            <person name="Blaxter L. M."/>
        </authorList>
    </citation>
    <scope>NUCLEOTIDE SEQUENCE [LARGE SCALE GENOMIC DNA]</scope>
</reference>
<evidence type="ECO:0000313" key="9">
    <source>
        <dbReference type="Proteomes" id="UP000277928"/>
    </source>
</evidence>
<dbReference type="FunFam" id="2.60.40.640:FF:000001">
    <property type="entry name" value="Vacuolar protein sorting-associated protein 26A"/>
    <property type="match status" value="1"/>
</dbReference>
<dbReference type="SUPFAM" id="SSF52540">
    <property type="entry name" value="P-loop containing nucleoside triphosphate hydrolases"/>
    <property type="match status" value="1"/>
</dbReference>
<dbReference type="Gene3D" id="2.60.40.640">
    <property type="match status" value="2"/>
</dbReference>
<dbReference type="FunFam" id="2.60.40.640:FF:000002">
    <property type="entry name" value="Vacuolar protein sorting-associated protein 26A"/>
    <property type="match status" value="1"/>
</dbReference>
<protein>
    <recommendedName>
        <fullName evidence="4">Vacuolar protein sorting-associated protein 26</fullName>
    </recommendedName>
    <alternativeName>
        <fullName evidence="5">VPS26 protein homolog</fullName>
    </alternativeName>
</protein>
<dbReference type="InterPro" id="IPR000863">
    <property type="entry name" value="Sulfotransferase_dom"/>
</dbReference>
<feature type="region of interest" description="Disordered" evidence="6">
    <location>
        <begin position="482"/>
        <end position="508"/>
    </location>
</feature>
<evidence type="ECO:0000256" key="4">
    <source>
        <dbReference type="ARBA" id="ARBA00073024"/>
    </source>
</evidence>
<feature type="domain" description="Sulfotransferase" evidence="7">
    <location>
        <begin position="30"/>
        <end position="160"/>
    </location>
</feature>
<proteinExistence type="inferred from homology"/>
<dbReference type="GO" id="GO:0008146">
    <property type="term" value="F:sulfotransferase activity"/>
    <property type="evidence" value="ECO:0007669"/>
    <property type="project" value="InterPro"/>
</dbReference>
<dbReference type="Pfam" id="PF00685">
    <property type="entry name" value="Sulfotransfer_1"/>
    <property type="match status" value="1"/>
</dbReference>
<organism evidence="8 9">
    <name type="scientific">Litomosoides sigmodontis</name>
    <name type="common">Filarial nematode worm</name>
    <dbReference type="NCBI Taxonomy" id="42156"/>
    <lineage>
        <taxon>Eukaryota</taxon>
        <taxon>Metazoa</taxon>
        <taxon>Ecdysozoa</taxon>
        <taxon>Nematoda</taxon>
        <taxon>Chromadorea</taxon>
        <taxon>Rhabditida</taxon>
        <taxon>Spirurina</taxon>
        <taxon>Spiruromorpha</taxon>
        <taxon>Filarioidea</taxon>
        <taxon>Onchocercidae</taxon>
        <taxon>Litomosoides</taxon>
    </lineage>
</organism>